<proteinExistence type="predicted"/>
<dbReference type="EMBL" id="FXTI01000001">
    <property type="protein sequence ID" value="SMO42517.1"/>
    <property type="molecule type" value="Genomic_DNA"/>
</dbReference>
<accession>A0A521B5Y4</accession>
<dbReference type="Gene3D" id="1.20.120.1450">
    <property type="match status" value="1"/>
</dbReference>
<evidence type="ECO:0000313" key="1">
    <source>
        <dbReference type="EMBL" id="SMO42517.1"/>
    </source>
</evidence>
<reference evidence="1 2" key="1">
    <citation type="submission" date="2017-05" db="EMBL/GenBank/DDBJ databases">
        <authorList>
            <person name="Varghese N."/>
            <person name="Submissions S."/>
        </authorList>
    </citation>
    <scope>NUCLEOTIDE SEQUENCE [LARGE SCALE GENOMIC DNA]</scope>
    <source>
        <strain evidence="1 2">DSM 45474</strain>
    </source>
</reference>
<name>A0A521B5Y4_9BACL</name>
<dbReference type="GO" id="GO:0009234">
    <property type="term" value="P:menaquinone biosynthetic process"/>
    <property type="evidence" value="ECO:0007669"/>
    <property type="project" value="InterPro"/>
</dbReference>
<keyword evidence="2" id="KW-1185">Reference proteome</keyword>
<protein>
    <submittedName>
        <fullName evidence="1">Heptaprenyl diphosphate synthase (HEPPP synthase) subunit 1</fullName>
    </submittedName>
</protein>
<dbReference type="AlphaFoldDB" id="A0A521B5Y4"/>
<dbReference type="Pfam" id="PF07307">
    <property type="entry name" value="HEPPP_synt_1"/>
    <property type="match status" value="1"/>
</dbReference>
<evidence type="ECO:0000313" key="2">
    <source>
        <dbReference type="Proteomes" id="UP000315636"/>
    </source>
</evidence>
<dbReference type="InterPro" id="IPR009920">
    <property type="entry name" value="HEPPP_synth_su1"/>
</dbReference>
<dbReference type="Proteomes" id="UP000315636">
    <property type="component" value="Unassembled WGS sequence"/>
</dbReference>
<gene>
    <name evidence="1" type="ORF">SAMN06264849_101569</name>
</gene>
<sequence length="253" mass="28991">MTLSKEMDLILQEVRDQARHPIIERYIHQQEVPDSFVRVLYLMLSSQTLPQDRIRLYCVTATLLQMGLSIHETVTTSEETEREALRFRQLSVLAGDYMSSLFYKNLSEQDEIEGVACLSKAICEINEAKMELYGQQDLSSVSQSAILRLVKKVSGGLVTHLSYFFWNDPLKKNPWDPLAENLLILANWQRAALTAPEIGICFSDQFLQSLAAETFQQVREIRPLNVRHTLTDWLRGVVCQHVGEFMARKAQEG</sequence>
<organism evidence="1 2">
    <name type="scientific">Melghirimyces algeriensis</name>
    <dbReference type="NCBI Taxonomy" id="910412"/>
    <lineage>
        <taxon>Bacteria</taxon>
        <taxon>Bacillati</taxon>
        <taxon>Bacillota</taxon>
        <taxon>Bacilli</taxon>
        <taxon>Bacillales</taxon>
        <taxon>Thermoactinomycetaceae</taxon>
        <taxon>Melghirimyces</taxon>
    </lineage>
</organism>